<comment type="caution">
    <text evidence="2">The sequence shown here is derived from an EMBL/GenBank/DDBJ whole genome shotgun (WGS) entry which is preliminary data.</text>
</comment>
<feature type="compositionally biased region" description="Basic and acidic residues" evidence="1">
    <location>
        <begin position="379"/>
        <end position="392"/>
    </location>
</feature>
<feature type="region of interest" description="Disordered" evidence="1">
    <location>
        <begin position="1"/>
        <end position="742"/>
    </location>
</feature>
<evidence type="ECO:0000313" key="3">
    <source>
        <dbReference type="Proteomes" id="UP000283509"/>
    </source>
</evidence>
<feature type="compositionally biased region" description="Polar residues" evidence="1">
    <location>
        <begin position="428"/>
        <end position="438"/>
    </location>
</feature>
<feature type="compositionally biased region" description="Low complexity" evidence="1">
    <location>
        <begin position="574"/>
        <end position="596"/>
    </location>
</feature>
<evidence type="ECO:0000313" key="2">
    <source>
        <dbReference type="EMBL" id="ROT66416.1"/>
    </source>
</evidence>
<protein>
    <submittedName>
        <fullName evidence="2">Uncharacterized protein</fullName>
    </submittedName>
</protein>
<evidence type="ECO:0000256" key="1">
    <source>
        <dbReference type="SAM" id="MobiDB-lite"/>
    </source>
</evidence>
<feature type="compositionally biased region" description="Low complexity" evidence="1">
    <location>
        <begin position="198"/>
        <end position="209"/>
    </location>
</feature>
<feature type="compositionally biased region" description="Acidic residues" evidence="1">
    <location>
        <begin position="619"/>
        <end position="628"/>
    </location>
</feature>
<feature type="compositionally biased region" description="Polar residues" evidence="1">
    <location>
        <begin position="74"/>
        <end position="100"/>
    </location>
</feature>
<feature type="compositionally biased region" description="Basic and acidic residues" evidence="1">
    <location>
        <begin position="296"/>
        <end position="306"/>
    </location>
</feature>
<sequence length="742" mass="77924">MTVPGGAQTEEPTGAATGEPIATATEEPTGEATGEPQRRRLGSPKCVNSGAQSDGDWGAHKWRQTGEPKVTATGEPTSASTGETQSPQGDWGAQRQTATGEPTVEAASTALRDGDCASTGSERPRLPPDKCQLPIAAATGEPTGAASNGASDEFQGPTPTPPSDKCSLLSDASENGPPNGSELPRGSQAEGAEAEDSALPVLAPVMAAARTESGDGQAEEPPAPPQEAGRSPLTPPESPPAKPPRVPEINEDIVLPPNAPQEIPDVHCAEEVEGPTDSPTHELEDQSKCSLGTKEAAPDTLKHTSVNEEAASSQSIDVTSSEAPLTLLPVSNLPVDESSNEPSTDSTPFPASSASGACKLEDPQLPEGGQRQPSAALVHEQRARRQREEKGAPAHSSHASSTVGGSLPPRPLIPRRTRRAHPVPAARSLQTLSSNPTKLSLAADRGAVSNEANYRKVSLPAKLNEPAREAPVPKPRKVSLNPFDSDEDNEEERRRRSAPREAPVPLPRKKISMNPFESDDDDDDDGNNNQGTADSSKETKPAGTNPFDEDEEEEEASIWKVNPATGELEFKPTLSSSPATNSRSSSQSSLTLQRLNDSIASLNAQLARTPHEPVSTNPFDEDEDDEFNEAALSRDSTRMSLSMGGPSPMQRDGARCSLPPSTRTRVGRKKRPAPLPPGQRPPIRARRPSSPAATTTVSRGAARRGCPSTTRQGSPPRAPSTSFLAPPGSSHPGSRPRHAARP</sequence>
<organism evidence="2 3">
    <name type="scientific">Penaeus vannamei</name>
    <name type="common">Whiteleg shrimp</name>
    <name type="synonym">Litopenaeus vannamei</name>
    <dbReference type="NCBI Taxonomy" id="6689"/>
    <lineage>
        <taxon>Eukaryota</taxon>
        <taxon>Metazoa</taxon>
        <taxon>Ecdysozoa</taxon>
        <taxon>Arthropoda</taxon>
        <taxon>Crustacea</taxon>
        <taxon>Multicrustacea</taxon>
        <taxon>Malacostraca</taxon>
        <taxon>Eumalacostraca</taxon>
        <taxon>Eucarida</taxon>
        <taxon>Decapoda</taxon>
        <taxon>Dendrobranchiata</taxon>
        <taxon>Penaeoidea</taxon>
        <taxon>Penaeidae</taxon>
        <taxon>Penaeus</taxon>
    </lineage>
</organism>
<keyword evidence="3" id="KW-1185">Reference proteome</keyword>
<dbReference type="OrthoDB" id="6377529at2759"/>
<feature type="compositionally biased region" description="Polar residues" evidence="1">
    <location>
        <begin position="340"/>
        <end position="355"/>
    </location>
</feature>
<feature type="compositionally biased region" description="Pro residues" evidence="1">
    <location>
        <begin position="233"/>
        <end position="246"/>
    </location>
</feature>
<feature type="compositionally biased region" description="Acidic residues" evidence="1">
    <location>
        <begin position="517"/>
        <end position="526"/>
    </location>
</feature>
<feature type="compositionally biased region" description="Polar residues" evidence="1">
    <location>
        <begin position="707"/>
        <end position="723"/>
    </location>
</feature>
<proteinExistence type="predicted"/>
<reference evidence="2 3" key="1">
    <citation type="submission" date="2018-04" db="EMBL/GenBank/DDBJ databases">
        <authorList>
            <person name="Zhang X."/>
            <person name="Yuan J."/>
            <person name="Li F."/>
            <person name="Xiang J."/>
        </authorList>
    </citation>
    <scope>NUCLEOTIDE SEQUENCE [LARGE SCALE GENOMIC DNA]</scope>
    <source>
        <tissue evidence="2">Muscle</tissue>
    </source>
</reference>
<feature type="compositionally biased region" description="Low complexity" evidence="1">
    <location>
        <begin position="12"/>
        <end position="35"/>
    </location>
</feature>
<reference evidence="2 3" key="2">
    <citation type="submission" date="2019-01" db="EMBL/GenBank/DDBJ databases">
        <title>The decoding of complex shrimp genome reveals the adaptation for benthos swimmer, frequently molting mechanism and breeding impact on genome.</title>
        <authorList>
            <person name="Sun Y."/>
            <person name="Gao Y."/>
            <person name="Yu Y."/>
        </authorList>
    </citation>
    <scope>NUCLEOTIDE SEQUENCE [LARGE SCALE GENOMIC DNA]</scope>
    <source>
        <tissue evidence="2">Muscle</tissue>
    </source>
</reference>
<feature type="compositionally biased region" description="Acidic residues" evidence="1">
    <location>
        <begin position="547"/>
        <end position="556"/>
    </location>
</feature>
<dbReference type="AlphaFoldDB" id="A0A423SQC1"/>
<name>A0A423SQC1_PENVA</name>
<gene>
    <name evidence="2" type="ORF">C7M84_015551</name>
</gene>
<feature type="compositionally biased region" description="Polar residues" evidence="1">
    <location>
        <begin position="310"/>
        <end position="323"/>
    </location>
</feature>
<dbReference type="Proteomes" id="UP000283509">
    <property type="component" value="Unassembled WGS sequence"/>
</dbReference>
<dbReference type="EMBL" id="QCYY01002936">
    <property type="protein sequence ID" value="ROT66416.1"/>
    <property type="molecule type" value="Genomic_DNA"/>
</dbReference>
<accession>A0A423SQC1</accession>